<dbReference type="Gene3D" id="1.10.10.60">
    <property type="entry name" value="Homeodomain-like"/>
    <property type="match status" value="1"/>
</dbReference>
<dbReference type="Gene3D" id="1.10.357.10">
    <property type="entry name" value="Tetracycline Repressor, domain 2"/>
    <property type="match status" value="1"/>
</dbReference>
<reference evidence="4 5" key="1">
    <citation type="submission" date="2019-11" db="EMBL/GenBank/DDBJ databases">
        <title>Draft genome of Amycolatopsis RM579.</title>
        <authorList>
            <person name="Duangmal K."/>
            <person name="Mingma R."/>
        </authorList>
    </citation>
    <scope>NUCLEOTIDE SEQUENCE [LARGE SCALE GENOMIC DNA]</scope>
    <source>
        <strain evidence="4 5">RM579</strain>
    </source>
</reference>
<dbReference type="InterPro" id="IPR050109">
    <property type="entry name" value="HTH-type_TetR-like_transc_reg"/>
</dbReference>
<dbReference type="InterPro" id="IPR009057">
    <property type="entry name" value="Homeodomain-like_sf"/>
</dbReference>
<dbReference type="InterPro" id="IPR041347">
    <property type="entry name" value="MftR_C"/>
</dbReference>
<feature type="domain" description="HTH tetR-type" evidence="3">
    <location>
        <begin position="19"/>
        <end position="79"/>
    </location>
</feature>
<keyword evidence="5" id="KW-1185">Reference proteome</keyword>
<dbReference type="Pfam" id="PF00440">
    <property type="entry name" value="TetR_N"/>
    <property type="match status" value="1"/>
</dbReference>
<accession>A0A6N7YKB5</accession>
<dbReference type="PANTHER" id="PTHR30055">
    <property type="entry name" value="HTH-TYPE TRANSCRIPTIONAL REGULATOR RUTR"/>
    <property type="match status" value="1"/>
</dbReference>
<evidence type="ECO:0000259" key="3">
    <source>
        <dbReference type="PROSITE" id="PS50977"/>
    </source>
</evidence>
<dbReference type="Proteomes" id="UP000440096">
    <property type="component" value="Unassembled WGS sequence"/>
</dbReference>
<dbReference type="InterPro" id="IPR001647">
    <property type="entry name" value="HTH_TetR"/>
</dbReference>
<dbReference type="GO" id="GO:0003700">
    <property type="term" value="F:DNA-binding transcription factor activity"/>
    <property type="evidence" value="ECO:0007669"/>
    <property type="project" value="TreeGrafter"/>
</dbReference>
<gene>
    <name evidence="4" type="ORF">GKO32_04935</name>
</gene>
<organism evidence="4 5">
    <name type="scientific">Amycolatopsis pithecellobii</name>
    <dbReference type="NCBI Taxonomy" id="664692"/>
    <lineage>
        <taxon>Bacteria</taxon>
        <taxon>Bacillati</taxon>
        <taxon>Actinomycetota</taxon>
        <taxon>Actinomycetes</taxon>
        <taxon>Pseudonocardiales</taxon>
        <taxon>Pseudonocardiaceae</taxon>
        <taxon>Amycolatopsis</taxon>
    </lineage>
</organism>
<dbReference type="SUPFAM" id="SSF46689">
    <property type="entry name" value="Homeodomain-like"/>
    <property type="match status" value="1"/>
</dbReference>
<proteinExistence type="predicted"/>
<feature type="DNA-binding region" description="H-T-H motif" evidence="2">
    <location>
        <begin position="42"/>
        <end position="61"/>
    </location>
</feature>
<evidence type="ECO:0000313" key="5">
    <source>
        <dbReference type="Proteomes" id="UP000440096"/>
    </source>
</evidence>
<dbReference type="EMBL" id="WMBA01000005">
    <property type="protein sequence ID" value="MTD53327.1"/>
    <property type="molecule type" value="Genomic_DNA"/>
</dbReference>
<evidence type="ECO:0000256" key="1">
    <source>
        <dbReference type="ARBA" id="ARBA00023125"/>
    </source>
</evidence>
<protein>
    <submittedName>
        <fullName evidence="4">TetR family transcriptional regulator</fullName>
    </submittedName>
</protein>
<comment type="caution">
    <text evidence="4">The sequence shown here is derived from an EMBL/GenBank/DDBJ whole genome shotgun (WGS) entry which is preliminary data.</text>
</comment>
<dbReference type="PANTHER" id="PTHR30055:SF226">
    <property type="entry name" value="HTH-TYPE TRANSCRIPTIONAL REGULATOR PKSA"/>
    <property type="match status" value="1"/>
</dbReference>
<dbReference type="AlphaFoldDB" id="A0A6N7YKB5"/>
<dbReference type="GO" id="GO:0000976">
    <property type="term" value="F:transcription cis-regulatory region binding"/>
    <property type="evidence" value="ECO:0007669"/>
    <property type="project" value="TreeGrafter"/>
</dbReference>
<keyword evidence="1 2" id="KW-0238">DNA-binding</keyword>
<dbReference type="PRINTS" id="PR00455">
    <property type="entry name" value="HTHTETR"/>
</dbReference>
<dbReference type="PROSITE" id="PS50977">
    <property type="entry name" value="HTH_TETR_2"/>
    <property type="match status" value="1"/>
</dbReference>
<name>A0A6N7YKB5_9PSEU</name>
<dbReference type="Pfam" id="PF17754">
    <property type="entry name" value="TetR_C_14"/>
    <property type="match status" value="1"/>
</dbReference>
<evidence type="ECO:0000313" key="4">
    <source>
        <dbReference type="EMBL" id="MTD53327.1"/>
    </source>
</evidence>
<sequence length="235" mass="26217">MTGATPLGCRRRWAELTAKPVKARLTEAAFALFEERGYDQTTVDDITERAGVGRTTFFRTFRSKEDVIFPDHEVLLKAIVARLDGSAPHTALVAVTEGARLVLRHYLAEGELARARYRLTRSVPALRDREIAGTQQYQRLFREFIHRWLGADAGSALKAELMAAAAVTAHNHVLRRWLRSQSTDPEAEFDAAMAETMALFTPPATTGNALVVFQTTKDLDTVLPDLRRLLGEPRS</sequence>
<dbReference type="OrthoDB" id="3235020at2"/>
<evidence type="ECO:0000256" key="2">
    <source>
        <dbReference type="PROSITE-ProRule" id="PRU00335"/>
    </source>
</evidence>